<evidence type="ECO:0000313" key="2">
    <source>
        <dbReference type="Proteomes" id="UP001057402"/>
    </source>
</evidence>
<proteinExistence type="predicted"/>
<accession>A0ACB9MNP5</accession>
<protein>
    <submittedName>
        <fullName evidence="1">Uncharacterized protein</fullName>
    </submittedName>
</protein>
<gene>
    <name evidence="1" type="ORF">MLD38_029928</name>
</gene>
<comment type="caution">
    <text evidence="1">The sequence shown here is derived from an EMBL/GenBank/DDBJ whole genome shotgun (WGS) entry which is preliminary data.</text>
</comment>
<keyword evidence="2" id="KW-1185">Reference proteome</keyword>
<organism evidence="1 2">
    <name type="scientific">Melastoma candidum</name>
    <dbReference type="NCBI Taxonomy" id="119954"/>
    <lineage>
        <taxon>Eukaryota</taxon>
        <taxon>Viridiplantae</taxon>
        <taxon>Streptophyta</taxon>
        <taxon>Embryophyta</taxon>
        <taxon>Tracheophyta</taxon>
        <taxon>Spermatophyta</taxon>
        <taxon>Magnoliopsida</taxon>
        <taxon>eudicotyledons</taxon>
        <taxon>Gunneridae</taxon>
        <taxon>Pentapetalae</taxon>
        <taxon>rosids</taxon>
        <taxon>malvids</taxon>
        <taxon>Myrtales</taxon>
        <taxon>Melastomataceae</taxon>
        <taxon>Melastomatoideae</taxon>
        <taxon>Melastomateae</taxon>
        <taxon>Melastoma</taxon>
    </lineage>
</organism>
<evidence type="ECO:0000313" key="1">
    <source>
        <dbReference type="EMBL" id="KAI4324436.1"/>
    </source>
</evidence>
<dbReference type="Proteomes" id="UP001057402">
    <property type="component" value="Chromosome 9"/>
</dbReference>
<dbReference type="EMBL" id="CM042888">
    <property type="protein sequence ID" value="KAI4324436.1"/>
    <property type="molecule type" value="Genomic_DNA"/>
</dbReference>
<name>A0ACB9MNP5_9MYRT</name>
<sequence length="143" mass="15015">MDMSQGDNHGNGTMTMMQMSFYWGKGADVLFSGWPGERTGMYVLCLLFVFFLAALLEIFSVALDGKTTGPGGIMARAAGQALVYGIKMGMAYLVMLSVMSFNGGVFIAAVLGHTFGFFVVKARAAAIASRAAANTTTGGSDKP</sequence>
<reference evidence="2" key="1">
    <citation type="journal article" date="2023" name="Front. Plant Sci.">
        <title>Chromosomal-level genome assembly of Melastoma candidum provides insights into trichome evolution.</title>
        <authorList>
            <person name="Zhong Y."/>
            <person name="Wu W."/>
            <person name="Sun C."/>
            <person name="Zou P."/>
            <person name="Liu Y."/>
            <person name="Dai S."/>
            <person name="Zhou R."/>
        </authorList>
    </citation>
    <scope>NUCLEOTIDE SEQUENCE [LARGE SCALE GENOMIC DNA]</scope>
</reference>